<proteinExistence type="predicted"/>
<dbReference type="SMART" id="SM00530">
    <property type="entry name" value="HTH_XRE"/>
    <property type="match status" value="1"/>
</dbReference>
<dbReference type="InterPro" id="IPR010982">
    <property type="entry name" value="Lambda_DNA-bd_dom_sf"/>
</dbReference>
<dbReference type="InterPro" id="IPR001387">
    <property type="entry name" value="Cro/C1-type_HTH"/>
</dbReference>
<dbReference type="PANTHER" id="PTHR35010:SF2">
    <property type="entry name" value="BLL4672 PROTEIN"/>
    <property type="match status" value="1"/>
</dbReference>
<sequence length="382" mass="40471">MTLDSAGVAPAAGTAAAPSGTATPTGTAAAASAAAPTAAAEPAAESDVRRHELAAFLRSRRERISPEQVGLPRGRRRRTPGLRREEVAQLSAVGVTWYTWLEQARPIQVSPQVLDALAGALQLDPTERAHLFSLAGQSDPHPETACPTVTPTLRALLDQLEPIPAAVQNSRYDFVAYNRTFGRLFCDLDALPREDRNSLWLAFTNEEFRAVVTDLPAMLRALAGKLRAAMADHLAEPAWKTLLRRLQEASPEFRELWARHDVVDQSGRTKLIDNAHVGLLRLDHTNLWLGPAAGPRLVTYVPVDEATRAGIERLHALVLAEEAARAGAVDVTEAAGAGPAGPTGPAVGSRAGAPDAAEADRTAAPADLTADRTAAPADLTAV</sequence>
<protein>
    <submittedName>
        <fullName evidence="3">Helix-turn-helix transcriptional regulator</fullName>
    </submittedName>
</protein>
<dbReference type="InterPro" id="IPR041413">
    <property type="entry name" value="MLTR_LBD"/>
</dbReference>
<dbReference type="Gene3D" id="1.10.260.40">
    <property type="entry name" value="lambda repressor-like DNA-binding domains"/>
    <property type="match status" value="1"/>
</dbReference>
<evidence type="ECO:0000313" key="3">
    <source>
        <dbReference type="EMBL" id="WMX49005.1"/>
    </source>
</evidence>
<evidence type="ECO:0000313" key="4">
    <source>
        <dbReference type="Proteomes" id="UP001250858"/>
    </source>
</evidence>
<feature type="compositionally biased region" description="Low complexity" evidence="1">
    <location>
        <begin position="343"/>
        <end position="367"/>
    </location>
</feature>
<reference evidence="3 4" key="1">
    <citation type="submission" date="2023-09" db="EMBL/GenBank/DDBJ databases">
        <title>Complete genome of Streptomyces roseicoloratus T14.</title>
        <authorList>
            <person name="Bashizi T."/>
            <person name="Kim M.-J."/>
            <person name="Lee G."/>
            <person name="Tagele S.B."/>
            <person name="Shin J.-H."/>
        </authorList>
    </citation>
    <scope>NUCLEOTIDE SEQUENCE [LARGE SCALE GENOMIC DNA]</scope>
    <source>
        <strain evidence="3 4">T14</strain>
    </source>
</reference>
<feature type="compositionally biased region" description="Low complexity" evidence="1">
    <location>
        <begin position="1"/>
        <end position="45"/>
    </location>
</feature>
<organism evidence="3 4">
    <name type="scientific">Streptomyces roseicoloratus</name>
    <dbReference type="NCBI Taxonomy" id="2508722"/>
    <lineage>
        <taxon>Bacteria</taxon>
        <taxon>Bacillati</taxon>
        <taxon>Actinomycetota</taxon>
        <taxon>Actinomycetes</taxon>
        <taxon>Kitasatosporales</taxon>
        <taxon>Streptomycetaceae</taxon>
        <taxon>Streptomyces</taxon>
    </lineage>
</organism>
<dbReference type="Proteomes" id="UP001250858">
    <property type="component" value="Chromosome"/>
</dbReference>
<evidence type="ECO:0000259" key="2">
    <source>
        <dbReference type="SMART" id="SM00530"/>
    </source>
</evidence>
<evidence type="ECO:0000256" key="1">
    <source>
        <dbReference type="SAM" id="MobiDB-lite"/>
    </source>
</evidence>
<name>A0ABY9S7N7_9ACTN</name>
<dbReference type="Gene3D" id="3.30.450.180">
    <property type="match status" value="1"/>
</dbReference>
<keyword evidence="4" id="KW-1185">Reference proteome</keyword>
<feature type="region of interest" description="Disordered" evidence="1">
    <location>
        <begin position="334"/>
        <end position="382"/>
    </location>
</feature>
<dbReference type="Pfam" id="PF17765">
    <property type="entry name" value="MLTR_LBD"/>
    <property type="match status" value="1"/>
</dbReference>
<accession>A0ABY9S7N7</accession>
<gene>
    <name evidence="3" type="ORF">RGF97_23460</name>
</gene>
<dbReference type="Pfam" id="PF13560">
    <property type="entry name" value="HTH_31"/>
    <property type="match status" value="1"/>
</dbReference>
<dbReference type="PANTHER" id="PTHR35010">
    <property type="entry name" value="BLL4672 PROTEIN-RELATED"/>
    <property type="match status" value="1"/>
</dbReference>
<feature type="domain" description="HTH cro/C1-type" evidence="2">
    <location>
        <begin position="56"/>
        <end position="128"/>
    </location>
</feature>
<feature type="region of interest" description="Disordered" evidence="1">
    <location>
        <begin position="1"/>
        <end position="48"/>
    </location>
</feature>
<dbReference type="EMBL" id="CP133762">
    <property type="protein sequence ID" value="WMX49005.1"/>
    <property type="molecule type" value="Genomic_DNA"/>
</dbReference>